<dbReference type="EMBL" id="BAABAT010000034">
    <property type="protein sequence ID" value="GAA4259058.1"/>
    <property type="molecule type" value="Genomic_DNA"/>
</dbReference>
<evidence type="ECO:0000256" key="1">
    <source>
        <dbReference type="ARBA" id="ARBA00022741"/>
    </source>
</evidence>
<dbReference type="Pfam" id="PF00012">
    <property type="entry name" value="HSP70"/>
    <property type="match status" value="1"/>
</dbReference>
<evidence type="ECO:0000313" key="7">
    <source>
        <dbReference type="Proteomes" id="UP001500620"/>
    </source>
</evidence>
<dbReference type="PANTHER" id="PTHR19879:SF9">
    <property type="entry name" value="TRANSCRIPTION INITIATION FACTOR TFIID SUBUNIT 5"/>
    <property type="match status" value="1"/>
</dbReference>
<dbReference type="Gene3D" id="3.30.420.40">
    <property type="match status" value="2"/>
</dbReference>
<evidence type="ECO:0000256" key="4">
    <source>
        <dbReference type="PROSITE-ProRule" id="PRU00221"/>
    </source>
</evidence>
<dbReference type="InterPro" id="IPR043129">
    <property type="entry name" value="ATPase_NBD"/>
</dbReference>
<dbReference type="PROSITE" id="PS50294">
    <property type="entry name" value="WD_REPEATS_REGION"/>
    <property type="match status" value="1"/>
</dbReference>
<evidence type="ECO:0000313" key="6">
    <source>
        <dbReference type="EMBL" id="GAA4259058.1"/>
    </source>
</evidence>
<dbReference type="PRINTS" id="PR00301">
    <property type="entry name" value="HEATSHOCK70"/>
</dbReference>
<keyword evidence="3" id="KW-0143">Chaperone</keyword>
<dbReference type="InterPro" id="IPR015943">
    <property type="entry name" value="WD40/YVTN_repeat-like_dom_sf"/>
</dbReference>
<feature type="region of interest" description="Disordered" evidence="5">
    <location>
        <begin position="387"/>
        <end position="453"/>
    </location>
</feature>
<sequence length="798" mass="82356">MTITDAVLGIDLGTSTTVAMLAGSDGPPRPLLFDASPLLPSGVFATPDGGLLTGAAAERAAIAYPAGFEPTPKLRIGERAVLLGAREVPVVDLITTVLRRVASEAIDVAGGLPATVVLTHPATWSPARLAVLAESAARAGLGSVRLVAEPLAAAAYCNRVLGNRLPPGKCLVVYDLGAGTFDVSAVRFDGTADKVIAAASLGDAGGLDLDAAVVGMARNSSGTDPAVWRRLDWPQSPADQEARQQLWRAAMAVKEHLSRHDTGDLRLPLLDATIHLSRTEFEALAGPFLERTVDVTLSTLAQARISPETVGGVLVVGGGARDPLAATLLHRAMRIAPTVVDAPELVVASGSLYIAAAPAQAAAHPLPEPLVRPAASSGAADTARAALALEPDRPPVPPATPYDPWRAAPGTPVVPFSSSPPTSPPAPPRTAPVVPPAAPSMPRSAPPVRSRRRRPLVATVAAVAVLAVAGGAGAVLWRASHDGPVRGLELVAEMDSDRGDVSSLAFSPDSKRLAAGGIGTVRLWNVAKPGAAQTRLTGEHDNDDVTSVRFSPDGHALIAGDLNTITEVNLADASRDRVPVSFSMTTFKNVGIPGGVHDIVFRRDGSFVAVGYVRDGYLCFESDRTRDTWLGLSIKAQDGANAAHAAFAPGGDLVAAADGAEVRIFTTASGAAVGAPIVNDKPTALTFSPDGRTLAVAISSTEGARVKFADVKTLAPRGEALAVTPDVVQSMAYNADGTLIATGLANTDVILWDAGSATIITRLNKHQRGVRAVAFSPDSKWLATGDGEGTVRLWRIER</sequence>
<comment type="caution">
    <text evidence="6">The sequence shown here is derived from an EMBL/GenBank/DDBJ whole genome shotgun (WGS) entry which is preliminary data.</text>
</comment>
<dbReference type="PROSITE" id="PS50082">
    <property type="entry name" value="WD_REPEATS_2"/>
    <property type="match status" value="2"/>
</dbReference>
<gene>
    <name evidence="6" type="ORF">GCM10022255_082220</name>
</gene>
<organism evidence="6 7">
    <name type="scientific">Dactylosporangium darangshiense</name>
    <dbReference type="NCBI Taxonomy" id="579108"/>
    <lineage>
        <taxon>Bacteria</taxon>
        <taxon>Bacillati</taxon>
        <taxon>Actinomycetota</taxon>
        <taxon>Actinomycetes</taxon>
        <taxon>Micromonosporales</taxon>
        <taxon>Micromonosporaceae</taxon>
        <taxon>Dactylosporangium</taxon>
    </lineage>
</organism>
<dbReference type="RefSeq" id="WP_345136010.1">
    <property type="nucleotide sequence ID" value="NZ_BAABAT010000034.1"/>
</dbReference>
<dbReference type="PANTHER" id="PTHR19879">
    <property type="entry name" value="TRANSCRIPTION INITIATION FACTOR TFIID"/>
    <property type="match status" value="1"/>
</dbReference>
<feature type="compositionally biased region" description="Pro residues" evidence="5">
    <location>
        <begin position="421"/>
        <end position="439"/>
    </location>
</feature>
<dbReference type="Gene3D" id="2.130.10.10">
    <property type="entry name" value="YVTN repeat-like/Quinoprotein amine dehydrogenase"/>
    <property type="match status" value="2"/>
</dbReference>
<keyword evidence="1" id="KW-0547">Nucleotide-binding</keyword>
<feature type="repeat" description="WD" evidence="4">
    <location>
        <begin position="721"/>
        <end position="762"/>
    </location>
</feature>
<dbReference type="Pfam" id="PF00400">
    <property type="entry name" value="WD40"/>
    <property type="match status" value="3"/>
</dbReference>
<evidence type="ECO:0000256" key="5">
    <source>
        <dbReference type="SAM" id="MobiDB-lite"/>
    </source>
</evidence>
<dbReference type="Proteomes" id="UP001500620">
    <property type="component" value="Unassembled WGS sequence"/>
</dbReference>
<keyword evidence="7" id="KW-1185">Reference proteome</keyword>
<dbReference type="InterPro" id="IPR011047">
    <property type="entry name" value="Quinoprotein_ADH-like_sf"/>
</dbReference>
<name>A0ABP8DLI7_9ACTN</name>
<protein>
    <submittedName>
        <fullName evidence="6">Uncharacterized protein</fullName>
    </submittedName>
</protein>
<dbReference type="SMART" id="SM00320">
    <property type="entry name" value="WD40"/>
    <property type="match status" value="4"/>
</dbReference>
<dbReference type="SUPFAM" id="SSF50998">
    <property type="entry name" value="Quinoprotein alcohol dehydrogenase-like"/>
    <property type="match status" value="1"/>
</dbReference>
<dbReference type="InterPro" id="IPR013126">
    <property type="entry name" value="Hsp_70_fam"/>
</dbReference>
<dbReference type="InterPro" id="IPR001680">
    <property type="entry name" value="WD40_rpt"/>
</dbReference>
<feature type="repeat" description="WD" evidence="4">
    <location>
        <begin position="763"/>
        <end position="798"/>
    </location>
</feature>
<keyword evidence="4" id="KW-0853">WD repeat</keyword>
<dbReference type="SUPFAM" id="SSF53067">
    <property type="entry name" value="Actin-like ATPase domain"/>
    <property type="match status" value="2"/>
</dbReference>
<dbReference type="Gene3D" id="3.90.640.10">
    <property type="entry name" value="Actin, Chain A, domain 4"/>
    <property type="match status" value="1"/>
</dbReference>
<evidence type="ECO:0000256" key="2">
    <source>
        <dbReference type="ARBA" id="ARBA00022840"/>
    </source>
</evidence>
<evidence type="ECO:0000256" key="3">
    <source>
        <dbReference type="ARBA" id="ARBA00023186"/>
    </source>
</evidence>
<accession>A0ABP8DLI7</accession>
<reference evidence="7" key="1">
    <citation type="journal article" date="2019" name="Int. J. Syst. Evol. Microbiol.">
        <title>The Global Catalogue of Microorganisms (GCM) 10K type strain sequencing project: providing services to taxonomists for standard genome sequencing and annotation.</title>
        <authorList>
            <consortium name="The Broad Institute Genomics Platform"/>
            <consortium name="The Broad Institute Genome Sequencing Center for Infectious Disease"/>
            <person name="Wu L."/>
            <person name="Ma J."/>
        </authorList>
    </citation>
    <scope>NUCLEOTIDE SEQUENCE [LARGE SCALE GENOMIC DNA]</scope>
    <source>
        <strain evidence="7">JCM 17441</strain>
    </source>
</reference>
<proteinExistence type="predicted"/>
<keyword evidence="2" id="KW-0067">ATP-binding</keyword>
<feature type="compositionally biased region" description="Low complexity" evidence="5">
    <location>
        <begin position="411"/>
        <end position="420"/>
    </location>
</feature>